<evidence type="ECO:0008006" key="4">
    <source>
        <dbReference type="Google" id="ProtNLM"/>
    </source>
</evidence>
<feature type="transmembrane region" description="Helical" evidence="1">
    <location>
        <begin position="40"/>
        <end position="68"/>
    </location>
</feature>
<protein>
    <recommendedName>
        <fullName evidence="4">DUF3955 domain-containing protein</fullName>
    </recommendedName>
</protein>
<organism evidence="2 3">
    <name type="scientific">Paenibacillus yanchengensis</name>
    <dbReference type="NCBI Taxonomy" id="2035833"/>
    <lineage>
        <taxon>Bacteria</taxon>
        <taxon>Bacillati</taxon>
        <taxon>Bacillota</taxon>
        <taxon>Bacilli</taxon>
        <taxon>Bacillales</taxon>
        <taxon>Paenibacillaceae</taxon>
        <taxon>Paenibacillus</taxon>
    </lineage>
</organism>
<keyword evidence="3" id="KW-1185">Reference proteome</keyword>
<evidence type="ECO:0000313" key="3">
    <source>
        <dbReference type="Proteomes" id="UP001597362"/>
    </source>
</evidence>
<evidence type="ECO:0000256" key="1">
    <source>
        <dbReference type="SAM" id="Phobius"/>
    </source>
</evidence>
<sequence length="72" mass="8253">MKRLLELDKLLNVIGILLIIGFIVRLGADYYKSQNLIDAAPFYSFIIGRSVLFLLPSAICFISAIYFVKKRR</sequence>
<name>A0ABW4YF29_9BACL</name>
<keyword evidence="1" id="KW-1133">Transmembrane helix</keyword>
<evidence type="ECO:0000313" key="2">
    <source>
        <dbReference type="EMBL" id="MFD2114325.1"/>
    </source>
</evidence>
<feature type="transmembrane region" description="Helical" evidence="1">
    <location>
        <begin position="10"/>
        <end position="28"/>
    </location>
</feature>
<accession>A0ABW4YF29</accession>
<keyword evidence="1" id="KW-0472">Membrane</keyword>
<reference evidence="3" key="1">
    <citation type="journal article" date="2019" name="Int. J. Syst. Evol. Microbiol.">
        <title>The Global Catalogue of Microorganisms (GCM) 10K type strain sequencing project: providing services to taxonomists for standard genome sequencing and annotation.</title>
        <authorList>
            <consortium name="The Broad Institute Genomics Platform"/>
            <consortium name="The Broad Institute Genome Sequencing Center for Infectious Disease"/>
            <person name="Wu L."/>
            <person name="Ma J."/>
        </authorList>
    </citation>
    <scope>NUCLEOTIDE SEQUENCE [LARGE SCALE GENOMIC DNA]</scope>
    <source>
        <strain evidence="3">GH52</strain>
    </source>
</reference>
<comment type="caution">
    <text evidence="2">The sequence shown here is derived from an EMBL/GenBank/DDBJ whole genome shotgun (WGS) entry which is preliminary data.</text>
</comment>
<dbReference type="Proteomes" id="UP001597362">
    <property type="component" value="Unassembled WGS sequence"/>
</dbReference>
<keyword evidence="1" id="KW-0812">Transmembrane</keyword>
<proteinExistence type="predicted"/>
<gene>
    <name evidence="2" type="ORF">ACFSJH_00975</name>
</gene>
<dbReference type="RefSeq" id="WP_377769296.1">
    <property type="nucleotide sequence ID" value="NZ_JBHUHO010000003.1"/>
</dbReference>
<dbReference type="EMBL" id="JBHUHO010000003">
    <property type="protein sequence ID" value="MFD2114325.1"/>
    <property type="molecule type" value="Genomic_DNA"/>
</dbReference>